<dbReference type="InterPro" id="IPR050430">
    <property type="entry name" value="Peptidase_S1"/>
</dbReference>
<feature type="chain" id="PRO_5042181452" evidence="3">
    <location>
        <begin position="32"/>
        <end position="261"/>
    </location>
</feature>
<keyword evidence="6" id="KW-1185">Reference proteome</keyword>
<evidence type="ECO:0000313" key="5">
    <source>
        <dbReference type="EMBL" id="MCP2169642.1"/>
    </source>
</evidence>
<dbReference type="SUPFAM" id="SSF50494">
    <property type="entry name" value="Trypsin-like serine proteases"/>
    <property type="match status" value="1"/>
</dbReference>
<dbReference type="AlphaFoldDB" id="A0AAE3KJZ6"/>
<dbReference type="InterPro" id="IPR033116">
    <property type="entry name" value="TRYPSIN_SER"/>
</dbReference>
<evidence type="ECO:0000256" key="3">
    <source>
        <dbReference type="SAM" id="SignalP"/>
    </source>
</evidence>
<dbReference type="Pfam" id="PF00089">
    <property type="entry name" value="Trypsin"/>
    <property type="match status" value="1"/>
</dbReference>
<evidence type="ECO:0000256" key="2">
    <source>
        <dbReference type="ARBA" id="ARBA00023157"/>
    </source>
</evidence>
<accession>A0AAE3KJZ6</accession>
<proteinExistence type="inferred from homology"/>
<dbReference type="InterPro" id="IPR001314">
    <property type="entry name" value="Peptidase_S1A"/>
</dbReference>
<dbReference type="PANTHER" id="PTHR24276">
    <property type="entry name" value="POLYSERASE-RELATED"/>
    <property type="match status" value="1"/>
</dbReference>
<dbReference type="InterPro" id="IPR009003">
    <property type="entry name" value="Peptidase_S1_PA"/>
</dbReference>
<organism evidence="5 6">
    <name type="scientific">Goodfellowiella coeruleoviolacea</name>
    <dbReference type="NCBI Taxonomy" id="334858"/>
    <lineage>
        <taxon>Bacteria</taxon>
        <taxon>Bacillati</taxon>
        <taxon>Actinomycetota</taxon>
        <taxon>Actinomycetes</taxon>
        <taxon>Pseudonocardiales</taxon>
        <taxon>Pseudonocardiaceae</taxon>
        <taxon>Goodfellowiella</taxon>
    </lineage>
</organism>
<sequence length="261" mass="26037">MGGPMRGLCRVVSAIAGLVVLGLAGVSPAGAQADTPAQPASPRIVGGTVASTADYPWMVGLAENHGDPFCGGALIKANLVATAAHCVAGVNPGELTVVSGDRRMSPDWTVPVVSIDINPAYAGPRGVGDAALVTLASSVPNQTVPLAYPSDAGLYEPGTVGTVLGWGRTSEASLLSTALRKADVPIMTDTECAQAYPGEYDAAAMFCAGYANGGVDACQGDSGGPFVVAGKLVGIVSWGEGCARPGMPGVYTRVAAYAVDG</sequence>
<dbReference type="PANTHER" id="PTHR24276:SF98">
    <property type="entry name" value="FI18310P1-RELATED"/>
    <property type="match status" value="1"/>
</dbReference>
<dbReference type="Gene3D" id="2.40.10.10">
    <property type="entry name" value="Trypsin-like serine proteases"/>
    <property type="match status" value="1"/>
</dbReference>
<dbReference type="Proteomes" id="UP001206128">
    <property type="component" value="Unassembled WGS sequence"/>
</dbReference>
<dbReference type="PROSITE" id="PS50240">
    <property type="entry name" value="TRYPSIN_DOM"/>
    <property type="match status" value="1"/>
</dbReference>
<reference evidence="5" key="1">
    <citation type="submission" date="2022-06" db="EMBL/GenBank/DDBJ databases">
        <title>Genomic Encyclopedia of Archaeal and Bacterial Type Strains, Phase II (KMG-II): from individual species to whole genera.</title>
        <authorList>
            <person name="Goeker M."/>
        </authorList>
    </citation>
    <scope>NUCLEOTIDE SEQUENCE</scope>
    <source>
        <strain evidence="5">DSM 43935</strain>
    </source>
</reference>
<evidence type="ECO:0000259" key="4">
    <source>
        <dbReference type="PROSITE" id="PS50240"/>
    </source>
</evidence>
<dbReference type="FunFam" id="2.40.10.10:FF:000002">
    <property type="entry name" value="Transmembrane protease serine"/>
    <property type="match status" value="1"/>
</dbReference>
<dbReference type="InterPro" id="IPR043504">
    <property type="entry name" value="Peptidase_S1_PA_chymotrypsin"/>
</dbReference>
<dbReference type="PRINTS" id="PR00722">
    <property type="entry name" value="CHYMOTRYPSIN"/>
</dbReference>
<dbReference type="EMBL" id="JAMTCK010000019">
    <property type="protein sequence ID" value="MCP2169642.1"/>
    <property type="molecule type" value="Genomic_DNA"/>
</dbReference>
<dbReference type="PROSITE" id="PS00135">
    <property type="entry name" value="TRYPSIN_SER"/>
    <property type="match status" value="1"/>
</dbReference>
<evidence type="ECO:0000313" key="6">
    <source>
        <dbReference type="Proteomes" id="UP001206128"/>
    </source>
</evidence>
<protein>
    <submittedName>
        <fullName evidence="5">Trypsin</fullName>
    </submittedName>
</protein>
<dbReference type="SMART" id="SM00020">
    <property type="entry name" value="Tryp_SPc"/>
    <property type="match status" value="1"/>
</dbReference>
<dbReference type="InterPro" id="IPR001254">
    <property type="entry name" value="Trypsin_dom"/>
</dbReference>
<comment type="caution">
    <text evidence="5">The sequence shown here is derived from an EMBL/GenBank/DDBJ whole genome shotgun (WGS) entry which is preliminary data.</text>
</comment>
<name>A0AAE3KJZ6_9PSEU</name>
<dbReference type="GO" id="GO:0004252">
    <property type="term" value="F:serine-type endopeptidase activity"/>
    <property type="evidence" value="ECO:0007669"/>
    <property type="project" value="InterPro"/>
</dbReference>
<dbReference type="CDD" id="cd00190">
    <property type="entry name" value="Tryp_SPc"/>
    <property type="match status" value="1"/>
</dbReference>
<gene>
    <name evidence="5" type="ORF">LX83_006528</name>
</gene>
<keyword evidence="2" id="KW-1015">Disulfide bond</keyword>
<comment type="similarity">
    <text evidence="1">Belongs to the peptidase S1 family.</text>
</comment>
<evidence type="ECO:0000256" key="1">
    <source>
        <dbReference type="ARBA" id="ARBA00007664"/>
    </source>
</evidence>
<dbReference type="GO" id="GO:0006508">
    <property type="term" value="P:proteolysis"/>
    <property type="evidence" value="ECO:0007669"/>
    <property type="project" value="InterPro"/>
</dbReference>
<feature type="domain" description="Peptidase S1" evidence="4">
    <location>
        <begin position="44"/>
        <end position="261"/>
    </location>
</feature>
<keyword evidence="3" id="KW-0732">Signal</keyword>
<feature type="signal peptide" evidence="3">
    <location>
        <begin position="1"/>
        <end position="31"/>
    </location>
</feature>